<evidence type="ECO:0000313" key="2">
    <source>
        <dbReference type="EMBL" id="GJT17469.1"/>
    </source>
</evidence>
<comment type="caution">
    <text evidence="2">The sequence shown here is derived from an EMBL/GenBank/DDBJ whole genome shotgun (WGS) entry which is preliminary data.</text>
</comment>
<gene>
    <name evidence="2" type="ORF">Tco_0876175</name>
</gene>
<keyword evidence="3" id="KW-1185">Reference proteome</keyword>
<feature type="compositionally biased region" description="Acidic residues" evidence="1">
    <location>
        <begin position="113"/>
        <end position="123"/>
    </location>
</feature>
<feature type="region of interest" description="Disordered" evidence="1">
    <location>
        <begin position="1"/>
        <end position="25"/>
    </location>
</feature>
<feature type="region of interest" description="Disordered" evidence="1">
    <location>
        <begin position="100"/>
        <end position="259"/>
    </location>
</feature>
<feature type="non-terminal residue" evidence="2">
    <location>
        <position position="1"/>
    </location>
</feature>
<feature type="compositionally biased region" description="Basic and acidic residues" evidence="1">
    <location>
        <begin position="151"/>
        <end position="165"/>
    </location>
</feature>
<feature type="compositionally biased region" description="Basic and acidic residues" evidence="1">
    <location>
        <begin position="248"/>
        <end position="259"/>
    </location>
</feature>
<organism evidence="2 3">
    <name type="scientific">Tanacetum coccineum</name>
    <dbReference type="NCBI Taxonomy" id="301880"/>
    <lineage>
        <taxon>Eukaryota</taxon>
        <taxon>Viridiplantae</taxon>
        <taxon>Streptophyta</taxon>
        <taxon>Embryophyta</taxon>
        <taxon>Tracheophyta</taxon>
        <taxon>Spermatophyta</taxon>
        <taxon>Magnoliopsida</taxon>
        <taxon>eudicotyledons</taxon>
        <taxon>Gunneridae</taxon>
        <taxon>Pentapetalae</taxon>
        <taxon>asterids</taxon>
        <taxon>campanulids</taxon>
        <taxon>Asterales</taxon>
        <taxon>Asteraceae</taxon>
        <taxon>Asteroideae</taxon>
        <taxon>Anthemideae</taxon>
        <taxon>Anthemidinae</taxon>
        <taxon>Tanacetum</taxon>
    </lineage>
</organism>
<evidence type="ECO:0000313" key="3">
    <source>
        <dbReference type="Proteomes" id="UP001151760"/>
    </source>
</evidence>
<proteinExistence type="predicted"/>
<accession>A0ABQ5BX78</accession>
<feature type="compositionally biased region" description="Basic and acidic residues" evidence="1">
    <location>
        <begin position="220"/>
        <end position="234"/>
    </location>
</feature>
<dbReference type="EMBL" id="BQNB010013559">
    <property type="protein sequence ID" value="GJT17469.1"/>
    <property type="molecule type" value="Genomic_DNA"/>
</dbReference>
<sequence>LIEKYSVQPGPESIQNQESEKSPKEIIRIKREQGKEKQDSTYSIRSTDKVDLEEFDLKSALFKHMNKIKSANINTANYHLYHALMEALIADEDAMDKEVADKVKDHKRKHDSDDDEDDDDDEGPSAGSNQGRSTKRRRSDSAASGSAQPPPKDDDQSSKKPRESDASATKQHPALQHPALTSTGWQITNTRDAVVDSSMPRSDTESEHSEQSSDDIPMQDEGHVSDMEDTDNAHIPKVSTTTWFKPIPEGERSATPEPE</sequence>
<feature type="compositionally biased region" description="Basic and acidic residues" evidence="1">
    <location>
        <begin position="202"/>
        <end position="211"/>
    </location>
</feature>
<name>A0ABQ5BX78_9ASTR</name>
<evidence type="ECO:0000256" key="1">
    <source>
        <dbReference type="SAM" id="MobiDB-lite"/>
    </source>
</evidence>
<reference evidence="2" key="2">
    <citation type="submission" date="2022-01" db="EMBL/GenBank/DDBJ databases">
        <authorList>
            <person name="Yamashiro T."/>
            <person name="Shiraishi A."/>
            <person name="Satake H."/>
            <person name="Nakayama K."/>
        </authorList>
    </citation>
    <scope>NUCLEOTIDE SEQUENCE</scope>
</reference>
<dbReference type="Proteomes" id="UP001151760">
    <property type="component" value="Unassembled WGS sequence"/>
</dbReference>
<feature type="compositionally biased region" description="Polar residues" evidence="1">
    <location>
        <begin position="179"/>
        <end position="191"/>
    </location>
</feature>
<protein>
    <submittedName>
        <fullName evidence="2">Uncharacterized protein</fullName>
    </submittedName>
</protein>
<reference evidence="2" key="1">
    <citation type="journal article" date="2022" name="Int. J. Mol. Sci.">
        <title>Draft Genome of Tanacetum Coccineum: Genomic Comparison of Closely Related Tanacetum-Family Plants.</title>
        <authorList>
            <person name="Yamashiro T."/>
            <person name="Shiraishi A."/>
            <person name="Nakayama K."/>
            <person name="Satake H."/>
        </authorList>
    </citation>
    <scope>NUCLEOTIDE SEQUENCE</scope>
</reference>